<dbReference type="InterPro" id="IPR050107">
    <property type="entry name" value="ABC_carbohydrate_import_ATPase"/>
</dbReference>
<dbReference type="SMART" id="SM00382">
    <property type="entry name" value="AAA"/>
    <property type="match status" value="2"/>
</dbReference>
<dbReference type="PROSITE" id="PS50893">
    <property type="entry name" value="ABC_TRANSPORTER_2"/>
    <property type="match status" value="2"/>
</dbReference>
<keyword evidence="5" id="KW-0547">Nucleotide-binding</keyword>
<sequence length="505" mass="52976">MAAPATVRAAAAEGPEGLSIRGIGKAYGGITVLEGVDLDIRPGEVLALLGENGAGKSTLSSIISGLVPPSAGTMSWQGRPYAPAAPGDAIAAGIGLIHQEMKLLPDLTIAENVFVGRLPTGGGRIDRAEMNRRAGEQLRRLGLDIAPTTPVRRLRVAAQQQVEIAKALTLNSRLLILDEPTAALGGEETERLFQQIDRLRRDGVSFVYISHRLDEIARIADRIAVLRDGRLVATHDTAQVPVKTLVEQMVGRSVDRMFPAVTVPGDAVRLQVDGLAAADGAYRDISFTVRAGEIFGIAGIVGAGRTELVRGVVGADPIAAGRVAVDGKPVALHGPADAIRAGVMLVPEDRKLQGVVLDHSIADNIAYANFDRIAPGGWISPARVRGFAAGLIARMGVKGAPGQRAGNLSGGNQQKVVIAKWIARDPKVFILDEPTRGIDVGARAAIYDVIAGLAASGMAVVVVSSDLDEVLGLSHRVMVLARGRNQGILDRDQASRVAVMELATR</sequence>
<organism evidence="10 11">
    <name type="scientific">Inquilinus ginsengisoli</name>
    <dbReference type="NCBI Taxonomy" id="363840"/>
    <lineage>
        <taxon>Bacteria</taxon>
        <taxon>Pseudomonadati</taxon>
        <taxon>Pseudomonadota</taxon>
        <taxon>Alphaproteobacteria</taxon>
        <taxon>Rhodospirillales</taxon>
        <taxon>Rhodospirillaceae</taxon>
        <taxon>Inquilinus</taxon>
    </lineage>
</organism>
<evidence type="ECO:0000259" key="9">
    <source>
        <dbReference type="PROSITE" id="PS50893"/>
    </source>
</evidence>
<dbReference type="SUPFAM" id="SSF52540">
    <property type="entry name" value="P-loop containing nucleoside triphosphate hydrolases"/>
    <property type="match status" value="2"/>
</dbReference>
<feature type="domain" description="ABC transporter" evidence="9">
    <location>
        <begin position="263"/>
        <end position="501"/>
    </location>
</feature>
<reference evidence="10 11" key="1">
    <citation type="submission" date="2023-07" db="EMBL/GenBank/DDBJ databases">
        <title>Sorghum-associated microbial communities from plants grown in Nebraska, USA.</title>
        <authorList>
            <person name="Schachtman D."/>
        </authorList>
    </citation>
    <scope>NUCLEOTIDE SEQUENCE [LARGE SCALE GENOMIC DNA]</scope>
    <source>
        <strain evidence="10 11">584</strain>
    </source>
</reference>
<dbReference type="PROSITE" id="PS00211">
    <property type="entry name" value="ABC_TRANSPORTER_1"/>
    <property type="match status" value="1"/>
</dbReference>
<keyword evidence="6 10" id="KW-0067">ATP-binding</keyword>
<keyword evidence="8" id="KW-0472">Membrane</keyword>
<dbReference type="InterPro" id="IPR027417">
    <property type="entry name" value="P-loop_NTPase"/>
</dbReference>
<dbReference type="InterPro" id="IPR003593">
    <property type="entry name" value="AAA+_ATPase"/>
</dbReference>
<comment type="caution">
    <text evidence="10">The sequence shown here is derived from an EMBL/GenBank/DDBJ whole genome shotgun (WGS) entry which is preliminary data.</text>
</comment>
<dbReference type="PANTHER" id="PTHR43790:SF3">
    <property type="entry name" value="D-ALLOSE IMPORT ATP-BINDING PROTEIN ALSA-RELATED"/>
    <property type="match status" value="1"/>
</dbReference>
<evidence type="ECO:0000256" key="5">
    <source>
        <dbReference type="ARBA" id="ARBA00022741"/>
    </source>
</evidence>
<evidence type="ECO:0000256" key="7">
    <source>
        <dbReference type="ARBA" id="ARBA00022967"/>
    </source>
</evidence>
<keyword evidence="1" id="KW-0813">Transport</keyword>
<name>A0ABU1JX63_9PROT</name>
<evidence type="ECO:0000256" key="8">
    <source>
        <dbReference type="ARBA" id="ARBA00023136"/>
    </source>
</evidence>
<keyword evidence="2" id="KW-1003">Cell membrane</keyword>
<keyword evidence="11" id="KW-1185">Reference proteome</keyword>
<keyword evidence="4" id="KW-0677">Repeat</keyword>
<dbReference type="GO" id="GO:0005524">
    <property type="term" value="F:ATP binding"/>
    <property type="evidence" value="ECO:0007669"/>
    <property type="project" value="UniProtKB-KW"/>
</dbReference>
<evidence type="ECO:0000256" key="4">
    <source>
        <dbReference type="ARBA" id="ARBA00022737"/>
    </source>
</evidence>
<dbReference type="PANTHER" id="PTHR43790">
    <property type="entry name" value="CARBOHYDRATE TRANSPORT ATP-BINDING PROTEIN MG119-RELATED"/>
    <property type="match status" value="1"/>
</dbReference>
<evidence type="ECO:0000313" key="11">
    <source>
        <dbReference type="Proteomes" id="UP001262410"/>
    </source>
</evidence>
<dbReference type="EMBL" id="JAVDPW010000011">
    <property type="protein sequence ID" value="MDR6293210.1"/>
    <property type="molecule type" value="Genomic_DNA"/>
</dbReference>
<dbReference type="InterPro" id="IPR003439">
    <property type="entry name" value="ABC_transporter-like_ATP-bd"/>
</dbReference>
<accession>A0ABU1JX63</accession>
<proteinExistence type="predicted"/>
<dbReference type="CDD" id="cd03215">
    <property type="entry name" value="ABC_Carb_Monos_II"/>
    <property type="match status" value="1"/>
</dbReference>
<keyword evidence="7" id="KW-1278">Translocase</keyword>
<dbReference type="RefSeq" id="WP_309799977.1">
    <property type="nucleotide sequence ID" value="NZ_JAVDPW010000011.1"/>
</dbReference>
<evidence type="ECO:0000256" key="2">
    <source>
        <dbReference type="ARBA" id="ARBA00022475"/>
    </source>
</evidence>
<gene>
    <name evidence="10" type="ORF">E9232_005760</name>
</gene>
<dbReference type="CDD" id="cd03216">
    <property type="entry name" value="ABC_Carb_Monos_I"/>
    <property type="match status" value="1"/>
</dbReference>
<dbReference type="InterPro" id="IPR017871">
    <property type="entry name" value="ABC_transporter-like_CS"/>
</dbReference>
<evidence type="ECO:0000256" key="6">
    <source>
        <dbReference type="ARBA" id="ARBA00022840"/>
    </source>
</evidence>
<dbReference type="Gene3D" id="3.40.50.300">
    <property type="entry name" value="P-loop containing nucleotide triphosphate hydrolases"/>
    <property type="match status" value="2"/>
</dbReference>
<feature type="domain" description="ABC transporter" evidence="9">
    <location>
        <begin position="18"/>
        <end position="253"/>
    </location>
</feature>
<dbReference type="Proteomes" id="UP001262410">
    <property type="component" value="Unassembled WGS sequence"/>
</dbReference>
<protein>
    <submittedName>
        <fullName evidence="10">Ribose transport system ATP-binding protein</fullName>
    </submittedName>
</protein>
<dbReference type="Pfam" id="PF00005">
    <property type="entry name" value="ABC_tran"/>
    <property type="match status" value="2"/>
</dbReference>
<keyword evidence="3" id="KW-0762">Sugar transport</keyword>
<evidence type="ECO:0000256" key="1">
    <source>
        <dbReference type="ARBA" id="ARBA00022448"/>
    </source>
</evidence>
<evidence type="ECO:0000313" key="10">
    <source>
        <dbReference type="EMBL" id="MDR6293210.1"/>
    </source>
</evidence>
<evidence type="ECO:0000256" key="3">
    <source>
        <dbReference type="ARBA" id="ARBA00022597"/>
    </source>
</evidence>